<feature type="region of interest" description="Disordered" evidence="1">
    <location>
        <begin position="1"/>
        <end position="73"/>
    </location>
</feature>
<protein>
    <submittedName>
        <fullName evidence="2">Uncharacterized protein</fullName>
    </submittedName>
</protein>
<name>W6Y6L7_COCC2</name>
<accession>W6Y6L7</accession>
<feature type="compositionally biased region" description="Polar residues" evidence="1">
    <location>
        <begin position="38"/>
        <end position="73"/>
    </location>
</feature>
<feature type="compositionally biased region" description="Basic and acidic residues" evidence="1">
    <location>
        <begin position="20"/>
        <end position="33"/>
    </location>
</feature>
<dbReference type="EMBL" id="KI965052">
    <property type="protein sequence ID" value="EUC26946.1"/>
    <property type="molecule type" value="Genomic_DNA"/>
</dbReference>
<feature type="compositionally biased region" description="Basic residues" evidence="1">
    <location>
        <begin position="1"/>
        <end position="15"/>
    </location>
</feature>
<proteinExistence type="predicted"/>
<dbReference type="HOGENOM" id="CLU_2704466_0_0_1"/>
<sequence length="73" mass="8582">MPAPRAKHTPRRHLASCKVYRQEQQEPYAEHTKPRPKQYSTSKRTFYQLSSRYRSTTPTLSLGSSRASTWRTL</sequence>
<keyword evidence="3" id="KW-1185">Reference proteome</keyword>
<evidence type="ECO:0000313" key="2">
    <source>
        <dbReference type="EMBL" id="EUC26946.1"/>
    </source>
</evidence>
<dbReference type="AlphaFoldDB" id="W6Y6L7"/>
<organism evidence="2 3">
    <name type="scientific">Cochliobolus carbonum (strain 26-R-13)</name>
    <name type="common">Maize leaf spot fungus</name>
    <name type="synonym">Bipolaris zeicola</name>
    <dbReference type="NCBI Taxonomy" id="930089"/>
    <lineage>
        <taxon>Eukaryota</taxon>
        <taxon>Fungi</taxon>
        <taxon>Dikarya</taxon>
        <taxon>Ascomycota</taxon>
        <taxon>Pezizomycotina</taxon>
        <taxon>Dothideomycetes</taxon>
        <taxon>Pleosporomycetidae</taxon>
        <taxon>Pleosporales</taxon>
        <taxon>Pleosporineae</taxon>
        <taxon>Pleosporaceae</taxon>
        <taxon>Bipolaris</taxon>
    </lineage>
</organism>
<dbReference type="KEGG" id="bze:COCCADRAFT_112947"/>
<dbReference type="GeneID" id="19144553"/>
<gene>
    <name evidence="2" type="ORF">COCCADRAFT_112947</name>
</gene>
<dbReference type="RefSeq" id="XP_007718746.1">
    <property type="nucleotide sequence ID" value="XM_007720556.1"/>
</dbReference>
<dbReference type="Proteomes" id="UP000053841">
    <property type="component" value="Unassembled WGS sequence"/>
</dbReference>
<evidence type="ECO:0000256" key="1">
    <source>
        <dbReference type="SAM" id="MobiDB-lite"/>
    </source>
</evidence>
<reference evidence="2 3" key="1">
    <citation type="journal article" date="2013" name="PLoS Genet.">
        <title>Comparative genome structure, secondary metabolite, and effector coding capacity across Cochliobolus pathogens.</title>
        <authorList>
            <person name="Condon B.J."/>
            <person name="Leng Y."/>
            <person name="Wu D."/>
            <person name="Bushley K.E."/>
            <person name="Ohm R.A."/>
            <person name="Otillar R."/>
            <person name="Martin J."/>
            <person name="Schackwitz W."/>
            <person name="Grimwood J."/>
            <person name="MohdZainudin N."/>
            <person name="Xue C."/>
            <person name="Wang R."/>
            <person name="Manning V.A."/>
            <person name="Dhillon B."/>
            <person name="Tu Z.J."/>
            <person name="Steffenson B.J."/>
            <person name="Salamov A."/>
            <person name="Sun H."/>
            <person name="Lowry S."/>
            <person name="LaButti K."/>
            <person name="Han J."/>
            <person name="Copeland A."/>
            <person name="Lindquist E."/>
            <person name="Barry K."/>
            <person name="Schmutz J."/>
            <person name="Baker S.E."/>
            <person name="Ciuffetti L.M."/>
            <person name="Grigoriev I.V."/>
            <person name="Zhong S."/>
            <person name="Turgeon B.G."/>
        </authorList>
    </citation>
    <scope>NUCLEOTIDE SEQUENCE [LARGE SCALE GENOMIC DNA]</scope>
    <source>
        <strain evidence="2 3">26-R-13</strain>
    </source>
</reference>
<evidence type="ECO:0000313" key="3">
    <source>
        <dbReference type="Proteomes" id="UP000053841"/>
    </source>
</evidence>